<proteinExistence type="predicted"/>
<organism evidence="4 5">
    <name type="scientific">Ferviditalea candida</name>
    <dbReference type="NCBI Taxonomy" id="3108399"/>
    <lineage>
        <taxon>Bacteria</taxon>
        <taxon>Bacillati</taxon>
        <taxon>Bacillota</taxon>
        <taxon>Bacilli</taxon>
        <taxon>Bacillales</taxon>
        <taxon>Paenibacillaceae</taxon>
        <taxon>Ferviditalea</taxon>
    </lineage>
</organism>
<reference evidence="4" key="1">
    <citation type="submission" date="2023-12" db="EMBL/GenBank/DDBJ databases">
        <title>Fervidustalea candida gen. nov., sp. nov., a novel member of the family Paenibacillaceae isolated from a geothermal area.</title>
        <authorList>
            <person name="Li W.-J."/>
            <person name="Jiao J.-Y."/>
            <person name="Chen Y."/>
        </authorList>
    </citation>
    <scope>NUCLEOTIDE SEQUENCE</scope>
    <source>
        <strain evidence="4">SYSU GA230002</strain>
    </source>
</reference>
<name>A0ABU5ZDX1_9BACL</name>
<sequence>MKTLFKLPLIVLIIALLAAGCASGNAWQDNTGQGGINQEAGQNADQGPGQNAGQESGKQATETDLPPRQEAPVHKQTVSLYFSDKELMKQYRTEKEIEVRNEADLPKAALEAWIAGPENDKLTSLVPPGVVVEYVKAANGVAEVSFSKEIKNANLGSTGEMMLLNQIGLILKQFGYESVRILVEGQREESLLGHVDISKPLKTQDPGNIELVE</sequence>
<feature type="compositionally biased region" description="Polar residues" evidence="1">
    <location>
        <begin position="39"/>
        <end position="62"/>
    </location>
</feature>
<feature type="chain" id="PRO_5045176005" evidence="2">
    <location>
        <begin position="29"/>
        <end position="213"/>
    </location>
</feature>
<keyword evidence="5" id="KW-1185">Reference proteome</keyword>
<dbReference type="Pfam" id="PF10646">
    <property type="entry name" value="Germane"/>
    <property type="match status" value="1"/>
</dbReference>
<dbReference type="EMBL" id="JAYJLD010000003">
    <property type="protein sequence ID" value="MEB3100706.1"/>
    <property type="molecule type" value="Genomic_DNA"/>
</dbReference>
<evidence type="ECO:0000256" key="1">
    <source>
        <dbReference type="SAM" id="MobiDB-lite"/>
    </source>
</evidence>
<evidence type="ECO:0000256" key="2">
    <source>
        <dbReference type="SAM" id="SignalP"/>
    </source>
</evidence>
<gene>
    <name evidence="4" type="ORF">VF724_03430</name>
</gene>
<protein>
    <submittedName>
        <fullName evidence="4">GerMN domain-containing protein</fullName>
    </submittedName>
</protein>
<dbReference type="SMART" id="SM00909">
    <property type="entry name" value="Germane"/>
    <property type="match status" value="1"/>
</dbReference>
<evidence type="ECO:0000259" key="3">
    <source>
        <dbReference type="SMART" id="SM00909"/>
    </source>
</evidence>
<dbReference type="Proteomes" id="UP001310386">
    <property type="component" value="Unassembled WGS sequence"/>
</dbReference>
<feature type="signal peptide" evidence="2">
    <location>
        <begin position="1"/>
        <end position="28"/>
    </location>
</feature>
<comment type="caution">
    <text evidence="4">The sequence shown here is derived from an EMBL/GenBank/DDBJ whole genome shotgun (WGS) entry which is preliminary data.</text>
</comment>
<accession>A0ABU5ZDX1</accession>
<dbReference type="RefSeq" id="WP_371752819.1">
    <property type="nucleotide sequence ID" value="NZ_JAYJLD010000003.1"/>
</dbReference>
<dbReference type="PROSITE" id="PS51257">
    <property type="entry name" value="PROKAR_LIPOPROTEIN"/>
    <property type="match status" value="1"/>
</dbReference>
<keyword evidence="2" id="KW-0732">Signal</keyword>
<evidence type="ECO:0000313" key="5">
    <source>
        <dbReference type="Proteomes" id="UP001310386"/>
    </source>
</evidence>
<evidence type="ECO:0000313" key="4">
    <source>
        <dbReference type="EMBL" id="MEB3100706.1"/>
    </source>
</evidence>
<dbReference type="InterPro" id="IPR019606">
    <property type="entry name" value="GerMN"/>
</dbReference>
<feature type="region of interest" description="Disordered" evidence="1">
    <location>
        <begin position="32"/>
        <end position="74"/>
    </location>
</feature>
<feature type="domain" description="GerMN" evidence="3">
    <location>
        <begin position="106"/>
        <end position="192"/>
    </location>
</feature>